<keyword evidence="4" id="KW-1185">Reference proteome</keyword>
<dbReference type="InterPro" id="IPR044842">
    <property type="entry name" value="ALKBH9B/ALKBH10B-like"/>
</dbReference>
<comment type="similarity">
    <text evidence="1">Belongs to the alkB family.</text>
</comment>
<comment type="caution">
    <text evidence="3">The sequence shown here is derived from an EMBL/GenBank/DDBJ whole genome shotgun (WGS) entry which is preliminary data.</text>
</comment>
<feature type="region of interest" description="Disordered" evidence="2">
    <location>
        <begin position="144"/>
        <end position="164"/>
    </location>
</feature>
<feature type="compositionally biased region" description="Basic and acidic residues" evidence="2">
    <location>
        <begin position="144"/>
        <end position="160"/>
    </location>
</feature>
<gene>
    <name evidence="3" type="ORF">M5K25_010669</name>
</gene>
<sequence length="540" mass="59828">MAVAAMAAKTPAATPAALPLSDLVARDTIIAWYRGEFAAANAIIDALCSHIVQITGVPSEYEAVFAAIHRRRLNWIPVLHMQRYFSIADVSNELRRVSGNRKPLNSTAVNDAQSAAAVTPINRDVPGTGSDVTSVEEIIRSLDEERSSGRISEVTREEHSTAYSSDCKIATEGKSVDAESADDGGSHQALTENDQICTHHEECVTRPQKIKIFKGFVAKEPVKGHMVNVVKGLKLYEDMFTNFELHKLTEYINELRLAGRRGELSGETFIFFNKLMKGNKREIIQLGVPLFQPTNEETASSIEPIPQILLSVIDHLTQWHLIPEIKRPNSCLIHFFDEDEHSQPYFKPPHLENPISTLFLSETTIAFGRVISSDQNGDYKGSLTLSLSEGSLVVMRGNSADMARHVICPSPNKRVSVTFLKVRPAANQVELSSPTSQQSKAITLWKPPQPVEVAETGRIAYGPHAMVPPWGLSLRAPVFMLAPTRPVVMSQGRRVGRGGTGVFLPWNVGQKRYTRHLPPRFQRRRPTTLPAPLEAQVEKM</sequence>
<dbReference type="PANTHER" id="PTHR31447:SF2">
    <property type="entry name" value="RNA DEMETHYLASE ALKBH10B"/>
    <property type="match status" value="1"/>
</dbReference>
<accession>A0ABD0V134</accession>
<evidence type="ECO:0000256" key="1">
    <source>
        <dbReference type="ARBA" id="ARBA00007879"/>
    </source>
</evidence>
<reference evidence="3 4" key="1">
    <citation type="journal article" date="2024" name="Plant Biotechnol. J.">
        <title>Dendrobium thyrsiflorum genome and its molecular insights into genes involved in important horticultural traits.</title>
        <authorList>
            <person name="Chen B."/>
            <person name="Wang J.Y."/>
            <person name="Zheng P.J."/>
            <person name="Li K.L."/>
            <person name="Liang Y.M."/>
            <person name="Chen X.F."/>
            <person name="Zhang C."/>
            <person name="Zhao X."/>
            <person name="He X."/>
            <person name="Zhang G.Q."/>
            <person name="Liu Z.J."/>
            <person name="Xu Q."/>
        </authorList>
    </citation>
    <scope>NUCLEOTIDE SEQUENCE [LARGE SCALE GENOMIC DNA]</scope>
    <source>
        <strain evidence="3">GZMU011</strain>
    </source>
</reference>
<dbReference type="SUPFAM" id="SSF51197">
    <property type="entry name" value="Clavaminate synthase-like"/>
    <property type="match status" value="1"/>
</dbReference>
<dbReference type="Proteomes" id="UP001552299">
    <property type="component" value="Unassembled WGS sequence"/>
</dbReference>
<name>A0ABD0V134_DENTH</name>
<evidence type="ECO:0008006" key="5">
    <source>
        <dbReference type="Google" id="ProtNLM"/>
    </source>
</evidence>
<dbReference type="Gene3D" id="2.60.120.590">
    <property type="entry name" value="Alpha-ketoglutarate-dependent dioxygenase AlkB-like"/>
    <property type="match status" value="1"/>
</dbReference>
<evidence type="ECO:0000313" key="3">
    <source>
        <dbReference type="EMBL" id="KAL0918648.1"/>
    </source>
</evidence>
<evidence type="ECO:0000313" key="4">
    <source>
        <dbReference type="Proteomes" id="UP001552299"/>
    </source>
</evidence>
<proteinExistence type="inferred from homology"/>
<organism evidence="3 4">
    <name type="scientific">Dendrobium thyrsiflorum</name>
    <name type="common">Pinecone-like raceme dendrobium</name>
    <name type="synonym">Orchid</name>
    <dbReference type="NCBI Taxonomy" id="117978"/>
    <lineage>
        <taxon>Eukaryota</taxon>
        <taxon>Viridiplantae</taxon>
        <taxon>Streptophyta</taxon>
        <taxon>Embryophyta</taxon>
        <taxon>Tracheophyta</taxon>
        <taxon>Spermatophyta</taxon>
        <taxon>Magnoliopsida</taxon>
        <taxon>Liliopsida</taxon>
        <taxon>Asparagales</taxon>
        <taxon>Orchidaceae</taxon>
        <taxon>Epidendroideae</taxon>
        <taxon>Malaxideae</taxon>
        <taxon>Dendrobiinae</taxon>
        <taxon>Dendrobium</taxon>
    </lineage>
</organism>
<dbReference type="EMBL" id="JANQDX010000009">
    <property type="protein sequence ID" value="KAL0918648.1"/>
    <property type="molecule type" value="Genomic_DNA"/>
</dbReference>
<dbReference type="PANTHER" id="PTHR31447">
    <property type="entry name" value="HYDROXYPROLINE-RICH GLYCOPROTEIN FAMILY PROTEIN-RELATED"/>
    <property type="match status" value="1"/>
</dbReference>
<evidence type="ECO:0000256" key="2">
    <source>
        <dbReference type="SAM" id="MobiDB-lite"/>
    </source>
</evidence>
<dbReference type="AlphaFoldDB" id="A0ABD0V134"/>
<dbReference type="InterPro" id="IPR037151">
    <property type="entry name" value="AlkB-like_sf"/>
</dbReference>
<protein>
    <recommendedName>
        <fullName evidence="5">Fe2OG dioxygenase domain-containing protein</fullName>
    </recommendedName>
</protein>